<keyword evidence="9 11" id="KW-0472">Membrane</keyword>
<dbReference type="InterPro" id="IPR036719">
    <property type="entry name" value="Neuro-gated_channel_TM_sf"/>
</dbReference>
<keyword evidence="10" id="KW-0407">Ion channel</keyword>
<dbReference type="Gene3D" id="2.70.170.10">
    <property type="entry name" value="Neurotransmitter-gated ion-channel ligand-binding domain"/>
    <property type="match status" value="1"/>
</dbReference>
<dbReference type="Gene3D" id="1.20.58.390">
    <property type="entry name" value="Neurotransmitter-gated ion-channel transmembrane domain"/>
    <property type="match status" value="1"/>
</dbReference>
<evidence type="ECO:0000256" key="10">
    <source>
        <dbReference type="ARBA" id="ARBA00023303"/>
    </source>
</evidence>
<dbReference type="InterPro" id="IPR038050">
    <property type="entry name" value="Neuro_actylchol_rec"/>
</dbReference>
<dbReference type="EMBL" id="JAENIM010000021">
    <property type="protein sequence ID" value="MBK1790372.1"/>
    <property type="molecule type" value="Genomic_DNA"/>
</dbReference>
<evidence type="ECO:0000256" key="1">
    <source>
        <dbReference type="ARBA" id="ARBA00004141"/>
    </source>
</evidence>
<comment type="subcellular location">
    <subcellularLocation>
        <location evidence="2">Cell membrane</location>
    </subcellularLocation>
    <subcellularLocation>
        <location evidence="1">Membrane</location>
        <topology evidence="1">Multi-pass membrane protein</topology>
    </subcellularLocation>
</comment>
<feature type="transmembrane region" description="Helical" evidence="11">
    <location>
        <begin position="246"/>
        <end position="263"/>
    </location>
</feature>
<feature type="transmembrane region" description="Helical" evidence="11">
    <location>
        <begin position="315"/>
        <end position="335"/>
    </location>
</feature>
<feature type="domain" description="Neurotransmitter-gated ion-channel ligand-binding" evidence="13">
    <location>
        <begin position="30"/>
        <end position="181"/>
    </location>
</feature>
<feature type="transmembrane region" description="Helical" evidence="11">
    <location>
        <begin position="278"/>
        <end position="303"/>
    </location>
</feature>
<evidence type="ECO:0000256" key="9">
    <source>
        <dbReference type="ARBA" id="ARBA00023136"/>
    </source>
</evidence>
<proteinExistence type="predicted"/>
<evidence type="ECO:0000259" key="14">
    <source>
        <dbReference type="Pfam" id="PF02932"/>
    </source>
</evidence>
<evidence type="ECO:0000256" key="3">
    <source>
        <dbReference type="ARBA" id="ARBA00022448"/>
    </source>
</evidence>
<evidence type="ECO:0000256" key="4">
    <source>
        <dbReference type="ARBA" id="ARBA00022475"/>
    </source>
</evidence>
<sequence length="337" mass="38577">MKRLFVLLFLWLTSISAMALDLDQDDLKSLPESGGGPVKVWVRFALIDIEQIDSAKQNFTVNYAYMVRWQDDRLKHDAEHDVVVDLGDIWYPQIQITNQQKLFKTLPEEANVSPNGEVLMIQRVWGNLSQPLDLRNFPFDKQHFYIKMMAAGDSHQSVVLVKDDRFPSGLAKKFSLPDWEITGWDVELGQGALFDDLPKRSVYIVDLQAQRSSNYYVVKVMSPLVFIVMMSWIVFWVDAAKAGPQIGVATTSMLTLIAYRFAIGKEMPQISYITRMDGFVFASTVLVFVTLILAVTTAVLAQKEKAHIGKKIDRVCRWLVPMIFIYIAWHSLVYMRV</sequence>
<feature type="transmembrane region" description="Helical" evidence="11">
    <location>
        <begin position="220"/>
        <end position="239"/>
    </location>
</feature>
<dbReference type="Pfam" id="PF02931">
    <property type="entry name" value="Neur_chan_LBD"/>
    <property type="match status" value="1"/>
</dbReference>
<accession>A0A8J7MD53</accession>
<dbReference type="PRINTS" id="PR00253">
    <property type="entry name" value="GABAARECEPTR"/>
</dbReference>
<protein>
    <recommendedName>
        <fullName evidence="17">Neurotransmitter-gated ion-channel ligand binding domain-containing protein</fullName>
    </recommendedName>
</protein>
<keyword evidence="8" id="KW-0406">Ion transport</keyword>
<name>A0A8J7MD53_9BACT</name>
<dbReference type="InterPro" id="IPR006202">
    <property type="entry name" value="Neur_chan_lig-bd"/>
</dbReference>
<feature type="domain" description="Neurotransmitter-gated ion-channel transmembrane" evidence="14">
    <location>
        <begin position="222"/>
        <end position="301"/>
    </location>
</feature>
<dbReference type="AlphaFoldDB" id="A0A8J7MD53"/>
<dbReference type="InterPro" id="IPR006028">
    <property type="entry name" value="GABAA/Glycine_rcpt"/>
</dbReference>
<dbReference type="SUPFAM" id="SSF63712">
    <property type="entry name" value="Nicotinic receptor ligand binding domain-like"/>
    <property type="match status" value="1"/>
</dbReference>
<evidence type="ECO:0000313" key="15">
    <source>
        <dbReference type="EMBL" id="MBK1790372.1"/>
    </source>
</evidence>
<evidence type="ECO:0000256" key="6">
    <source>
        <dbReference type="ARBA" id="ARBA00022729"/>
    </source>
</evidence>
<keyword evidence="16" id="KW-1185">Reference proteome</keyword>
<comment type="caution">
    <text evidence="15">The sequence shown here is derived from an EMBL/GenBank/DDBJ whole genome shotgun (WGS) entry which is preliminary data.</text>
</comment>
<reference evidence="15" key="1">
    <citation type="submission" date="2021-01" db="EMBL/GenBank/DDBJ databases">
        <title>Modified the classification status of verrucomicrobia.</title>
        <authorList>
            <person name="Feng X."/>
        </authorList>
    </citation>
    <scope>NUCLEOTIDE SEQUENCE</scope>
    <source>
        <strain evidence="15">_KCTC 22039</strain>
    </source>
</reference>
<dbReference type="InterPro" id="IPR036734">
    <property type="entry name" value="Neur_chan_lig-bd_sf"/>
</dbReference>
<feature type="chain" id="PRO_5035201048" description="Neurotransmitter-gated ion-channel ligand binding domain-containing protein" evidence="12">
    <location>
        <begin position="20"/>
        <end position="337"/>
    </location>
</feature>
<keyword evidence="4" id="KW-1003">Cell membrane</keyword>
<dbReference type="InterPro" id="IPR006029">
    <property type="entry name" value="Neurotrans-gated_channel_TM"/>
</dbReference>
<dbReference type="RefSeq" id="WP_200310405.1">
    <property type="nucleotide sequence ID" value="NZ_JAENIM010000021.1"/>
</dbReference>
<dbReference type="GO" id="GO:0004888">
    <property type="term" value="F:transmembrane signaling receptor activity"/>
    <property type="evidence" value="ECO:0007669"/>
    <property type="project" value="InterPro"/>
</dbReference>
<keyword evidence="3" id="KW-0813">Transport</keyword>
<evidence type="ECO:0000256" key="7">
    <source>
        <dbReference type="ARBA" id="ARBA00022989"/>
    </source>
</evidence>
<dbReference type="SUPFAM" id="SSF90112">
    <property type="entry name" value="Neurotransmitter-gated ion-channel transmembrane pore"/>
    <property type="match status" value="1"/>
</dbReference>
<dbReference type="PANTHER" id="PTHR18945">
    <property type="entry name" value="NEUROTRANSMITTER GATED ION CHANNEL"/>
    <property type="match status" value="1"/>
</dbReference>
<dbReference type="CDD" id="cd19050">
    <property type="entry name" value="LGIC_TM_bact"/>
    <property type="match status" value="1"/>
</dbReference>
<dbReference type="InterPro" id="IPR006201">
    <property type="entry name" value="Neur_channel"/>
</dbReference>
<feature type="signal peptide" evidence="12">
    <location>
        <begin position="1"/>
        <end position="19"/>
    </location>
</feature>
<evidence type="ECO:0000313" key="16">
    <source>
        <dbReference type="Proteomes" id="UP000624703"/>
    </source>
</evidence>
<dbReference type="Pfam" id="PF02932">
    <property type="entry name" value="Neur_chan_memb"/>
    <property type="match status" value="1"/>
</dbReference>
<dbReference type="GO" id="GO:0005230">
    <property type="term" value="F:extracellular ligand-gated monoatomic ion channel activity"/>
    <property type="evidence" value="ECO:0007669"/>
    <property type="project" value="InterPro"/>
</dbReference>
<evidence type="ECO:0000256" key="12">
    <source>
        <dbReference type="SAM" id="SignalP"/>
    </source>
</evidence>
<dbReference type="CDD" id="cd18988">
    <property type="entry name" value="LGIC_ECD_bact"/>
    <property type="match status" value="1"/>
</dbReference>
<organism evidence="15 16">
    <name type="scientific">Persicirhabdus sediminis</name>
    <dbReference type="NCBI Taxonomy" id="454144"/>
    <lineage>
        <taxon>Bacteria</taxon>
        <taxon>Pseudomonadati</taxon>
        <taxon>Verrucomicrobiota</taxon>
        <taxon>Verrucomicrobiia</taxon>
        <taxon>Verrucomicrobiales</taxon>
        <taxon>Verrucomicrobiaceae</taxon>
        <taxon>Persicirhabdus</taxon>
    </lineage>
</organism>
<evidence type="ECO:0000259" key="13">
    <source>
        <dbReference type="Pfam" id="PF02931"/>
    </source>
</evidence>
<dbReference type="GO" id="GO:0005886">
    <property type="term" value="C:plasma membrane"/>
    <property type="evidence" value="ECO:0007669"/>
    <property type="project" value="UniProtKB-SubCell"/>
</dbReference>
<keyword evidence="6 12" id="KW-0732">Signal</keyword>
<evidence type="ECO:0000256" key="5">
    <source>
        <dbReference type="ARBA" id="ARBA00022692"/>
    </source>
</evidence>
<evidence type="ECO:0008006" key="17">
    <source>
        <dbReference type="Google" id="ProtNLM"/>
    </source>
</evidence>
<dbReference type="Proteomes" id="UP000624703">
    <property type="component" value="Unassembled WGS sequence"/>
</dbReference>
<evidence type="ECO:0000256" key="2">
    <source>
        <dbReference type="ARBA" id="ARBA00004236"/>
    </source>
</evidence>
<keyword evidence="7 11" id="KW-1133">Transmembrane helix</keyword>
<evidence type="ECO:0000256" key="8">
    <source>
        <dbReference type="ARBA" id="ARBA00023065"/>
    </source>
</evidence>
<keyword evidence="5 11" id="KW-0812">Transmembrane</keyword>
<gene>
    <name evidence="15" type="ORF">JIN82_04285</name>
</gene>
<evidence type="ECO:0000256" key="11">
    <source>
        <dbReference type="SAM" id="Phobius"/>
    </source>
</evidence>